<proteinExistence type="predicted"/>
<accession>A0A9W8M3H2</accession>
<evidence type="ECO:0000256" key="4">
    <source>
        <dbReference type="SAM" id="Coils"/>
    </source>
</evidence>
<dbReference type="InterPro" id="IPR019775">
    <property type="entry name" value="WD40_repeat_CS"/>
</dbReference>
<dbReference type="InterPro" id="IPR020472">
    <property type="entry name" value="WD40_PAC1"/>
</dbReference>
<dbReference type="PROSITE" id="PS00678">
    <property type="entry name" value="WD_REPEATS_1"/>
    <property type="match status" value="3"/>
</dbReference>
<dbReference type="CDD" id="cd00200">
    <property type="entry name" value="WD40"/>
    <property type="match status" value="1"/>
</dbReference>
<dbReference type="SUPFAM" id="SSF50978">
    <property type="entry name" value="WD40 repeat-like"/>
    <property type="match status" value="1"/>
</dbReference>
<evidence type="ECO:0000256" key="5">
    <source>
        <dbReference type="SAM" id="MobiDB-lite"/>
    </source>
</evidence>
<feature type="repeat" description="WD" evidence="3">
    <location>
        <begin position="311"/>
        <end position="350"/>
    </location>
</feature>
<organism evidence="6 7">
    <name type="scientific">Coemansia aciculifera</name>
    <dbReference type="NCBI Taxonomy" id="417176"/>
    <lineage>
        <taxon>Eukaryota</taxon>
        <taxon>Fungi</taxon>
        <taxon>Fungi incertae sedis</taxon>
        <taxon>Zoopagomycota</taxon>
        <taxon>Kickxellomycotina</taxon>
        <taxon>Kickxellomycetes</taxon>
        <taxon>Kickxellales</taxon>
        <taxon>Kickxellaceae</taxon>
        <taxon>Coemansia</taxon>
    </lineage>
</organism>
<keyword evidence="6" id="KW-0560">Oxidoreductase</keyword>
<dbReference type="PROSITE" id="PS50082">
    <property type="entry name" value="WD_REPEATS_2"/>
    <property type="match status" value="6"/>
</dbReference>
<evidence type="ECO:0000256" key="3">
    <source>
        <dbReference type="PROSITE-ProRule" id="PRU00221"/>
    </source>
</evidence>
<feature type="coiled-coil region" evidence="4">
    <location>
        <begin position="113"/>
        <end position="144"/>
    </location>
</feature>
<name>A0A9W8M3H2_9FUNG</name>
<dbReference type="SMART" id="SM00320">
    <property type="entry name" value="WD40"/>
    <property type="match status" value="6"/>
</dbReference>
<dbReference type="PRINTS" id="PR00320">
    <property type="entry name" value="GPROTEINBRPT"/>
</dbReference>
<feature type="repeat" description="WD" evidence="3">
    <location>
        <begin position="201"/>
        <end position="233"/>
    </location>
</feature>
<dbReference type="InterPro" id="IPR036322">
    <property type="entry name" value="WD40_repeat_dom_sf"/>
</dbReference>
<keyword evidence="4" id="KW-0175">Coiled coil</keyword>
<dbReference type="PANTHER" id="PTHR22847:SF637">
    <property type="entry name" value="WD REPEAT DOMAIN 5B"/>
    <property type="match status" value="1"/>
</dbReference>
<dbReference type="Pfam" id="PF00400">
    <property type="entry name" value="WD40"/>
    <property type="match status" value="4"/>
</dbReference>
<sequence>MRRRSLGREPESSTYEHASQGFLVGLINRVLFRNGALIGLLRGNPRLLDSRPSKRPTPLSISTPLGTTPSLLSGFNSFLDHEHRPQTPGLEQSAEEFDLMLRNTPADVVPEVLMERREEYNEYLRKLESVRKDVVRRLNEVDERVLAAVGERADIESRLAAIEGEARHEPAPPLSDRASVESEDVYEQDDVPRLRRLVHVFAGHYSGVTALDYDPVAGVVASGSLDTQVRVWDASGACKYVISGHSDIVRGVQFYERFLLTASNDSRIRMWDLSLLDSVQPVACAEPTTPPVTPTICRRVPPLDLCCESTFTGHGDAVTCFQARAGTLLSGSGDKTVREWDLATGQLRQAIDLTWATRDPSKSVRARRGGPACVARGTDGGDAGFVGALQFYECALATGTADGALRLWDLRTGQAHRQLFGHAQAVTSLQFDDRSVVTGSLDGTAVLWDLRMGRAVQSLEFGAPVTSVQLRRGLAPECWIAASDCMLHHYRSASMQRVAYASDYGLLSDALLGDALLGDAHAPGAVVGRVYCQDGDTLLSGDSEGIVKLWKI</sequence>
<keyword evidence="2" id="KW-0677">Repeat</keyword>
<feature type="region of interest" description="Disordered" evidence="5">
    <location>
        <begin position="163"/>
        <end position="182"/>
    </location>
</feature>
<evidence type="ECO:0000256" key="2">
    <source>
        <dbReference type="ARBA" id="ARBA00022737"/>
    </source>
</evidence>
<comment type="caution">
    <text evidence="6">The sequence shown here is derived from an EMBL/GenBank/DDBJ whole genome shotgun (WGS) entry which is preliminary data.</text>
</comment>
<keyword evidence="1 3" id="KW-0853">WD repeat</keyword>
<feature type="region of interest" description="Disordered" evidence="5">
    <location>
        <begin position="47"/>
        <end position="66"/>
    </location>
</feature>
<feature type="repeat" description="WD" evidence="3">
    <location>
        <begin position="396"/>
        <end position="418"/>
    </location>
</feature>
<dbReference type="PANTHER" id="PTHR22847">
    <property type="entry name" value="WD40 REPEAT PROTEIN"/>
    <property type="match status" value="1"/>
</dbReference>
<gene>
    <name evidence="6" type="primary">MDV1</name>
    <name evidence="6" type="ORF">GGH94_005811</name>
</gene>
<dbReference type="EMBL" id="JANBUY010000339">
    <property type="protein sequence ID" value="KAJ2859935.1"/>
    <property type="molecule type" value="Genomic_DNA"/>
</dbReference>
<feature type="repeat" description="WD" evidence="3">
    <location>
        <begin position="534"/>
        <end position="552"/>
    </location>
</feature>
<dbReference type="Proteomes" id="UP001140074">
    <property type="component" value="Unassembled WGS sequence"/>
</dbReference>
<dbReference type="Gene3D" id="2.130.10.10">
    <property type="entry name" value="YVTN repeat-like/Quinoprotein amine dehydrogenase"/>
    <property type="match status" value="2"/>
</dbReference>
<keyword evidence="7" id="KW-1185">Reference proteome</keyword>
<evidence type="ECO:0000313" key="7">
    <source>
        <dbReference type="Proteomes" id="UP001140074"/>
    </source>
</evidence>
<dbReference type="GO" id="GO:0140680">
    <property type="term" value="F:histone H3K36me/H3K36me2 demethylase activity"/>
    <property type="evidence" value="ECO:0007669"/>
    <property type="project" value="UniProtKB-EC"/>
</dbReference>
<evidence type="ECO:0000313" key="6">
    <source>
        <dbReference type="EMBL" id="KAJ2859935.1"/>
    </source>
</evidence>
<dbReference type="AlphaFoldDB" id="A0A9W8M3H2"/>
<protein>
    <submittedName>
        <fullName evidence="6">Mitochondrial fission protein</fullName>
        <ecNumber evidence="6">1.14.11.27</ecNumber>
    </submittedName>
</protein>
<feature type="repeat" description="WD" evidence="3">
    <location>
        <begin position="419"/>
        <end position="458"/>
    </location>
</feature>
<dbReference type="InterPro" id="IPR001680">
    <property type="entry name" value="WD40_rpt"/>
</dbReference>
<evidence type="ECO:0000256" key="1">
    <source>
        <dbReference type="ARBA" id="ARBA00022574"/>
    </source>
</evidence>
<reference evidence="6" key="1">
    <citation type="submission" date="2022-07" db="EMBL/GenBank/DDBJ databases">
        <title>Phylogenomic reconstructions and comparative analyses of Kickxellomycotina fungi.</title>
        <authorList>
            <person name="Reynolds N.K."/>
            <person name="Stajich J.E."/>
            <person name="Barry K."/>
            <person name="Grigoriev I.V."/>
            <person name="Crous P."/>
            <person name="Smith M.E."/>
        </authorList>
    </citation>
    <scope>NUCLEOTIDE SEQUENCE</scope>
    <source>
        <strain evidence="6">RSA 476</strain>
    </source>
</reference>
<feature type="repeat" description="WD" evidence="3">
    <location>
        <begin position="242"/>
        <end position="274"/>
    </location>
</feature>
<dbReference type="InterPro" id="IPR015943">
    <property type="entry name" value="WD40/YVTN_repeat-like_dom_sf"/>
</dbReference>
<dbReference type="EC" id="1.14.11.27" evidence="6"/>
<dbReference type="GO" id="GO:1990234">
    <property type="term" value="C:transferase complex"/>
    <property type="evidence" value="ECO:0007669"/>
    <property type="project" value="UniProtKB-ARBA"/>
</dbReference>
<dbReference type="PROSITE" id="PS50294">
    <property type="entry name" value="WD_REPEATS_REGION"/>
    <property type="match status" value="4"/>
</dbReference>